<name>A0A2J6S564_HYAVF</name>
<sequence length="302" mass="33238">MGKFDGFNVISADYKKVAGQGIAVDLLIPSKLTAGLYPVIVRFHGGGYVSGSSLYEPWFPQWVLDLAIAKNAIIISPNYRLLPESSGLDILEDLDDLRRWMKFGLNLKLSYFSTGLRADLDRIITQGDSAGGHLSIQFAWDHQEVKACIALFPSLNLESPHFSGVNNTLPPGSISLVDQHLAHVGNIKPSSDMTLTRFPLITAMIREGRFLEFFGINSRLFPFKTLEAGAKLPPLFILHGTDDTIVPVEGSKAFVKRLLEKNPDSKVVLTIQPGEHGVSAGFTMKHPWLVEGLKLVTDAWKA</sequence>
<dbReference type="STRING" id="1149755.A0A2J6S564"/>
<dbReference type="Proteomes" id="UP000235786">
    <property type="component" value="Unassembled WGS sequence"/>
</dbReference>
<dbReference type="InterPro" id="IPR029058">
    <property type="entry name" value="AB_hydrolase_fold"/>
</dbReference>
<keyword evidence="4" id="KW-1185">Reference proteome</keyword>
<dbReference type="AlphaFoldDB" id="A0A2J6S564"/>
<dbReference type="InterPro" id="IPR050300">
    <property type="entry name" value="GDXG_lipolytic_enzyme"/>
</dbReference>
<proteinExistence type="predicted"/>
<dbReference type="GO" id="GO:0016787">
    <property type="term" value="F:hydrolase activity"/>
    <property type="evidence" value="ECO:0007669"/>
    <property type="project" value="UniProtKB-KW"/>
</dbReference>
<dbReference type="SUPFAM" id="SSF53474">
    <property type="entry name" value="alpha/beta-Hydrolases"/>
    <property type="match status" value="1"/>
</dbReference>
<evidence type="ECO:0000259" key="2">
    <source>
        <dbReference type="Pfam" id="PF07859"/>
    </source>
</evidence>
<keyword evidence="1 3" id="KW-0378">Hydrolase</keyword>
<dbReference type="PANTHER" id="PTHR48081:SF3">
    <property type="entry name" value="ALPHA_BETA HYDROLASE FOLD-3 DOMAIN-CONTAINING PROTEIN"/>
    <property type="match status" value="1"/>
</dbReference>
<dbReference type="PANTHER" id="PTHR48081">
    <property type="entry name" value="AB HYDROLASE SUPERFAMILY PROTEIN C4A8.06C"/>
    <property type="match status" value="1"/>
</dbReference>
<dbReference type="OrthoDB" id="19653at2759"/>
<organism evidence="3 4">
    <name type="scientific">Hyaloscypha variabilis (strain UAMH 11265 / GT02V1 / F)</name>
    <name type="common">Meliniomyces variabilis</name>
    <dbReference type="NCBI Taxonomy" id="1149755"/>
    <lineage>
        <taxon>Eukaryota</taxon>
        <taxon>Fungi</taxon>
        <taxon>Dikarya</taxon>
        <taxon>Ascomycota</taxon>
        <taxon>Pezizomycotina</taxon>
        <taxon>Leotiomycetes</taxon>
        <taxon>Helotiales</taxon>
        <taxon>Hyaloscyphaceae</taxon>
        <taxon>Hyaloscypha</taxon>
        <taxon>Hyaloscypha variabilis</taxon>
    </lineage>
</organism>
<dbReference type="InterPro" id="IPR013094">
    <property type="entry name" value="AB_hydrolase_3"/>
</dbReference>
<evidence type="ECO:0000313" key="3">
    <source>
        <dbReference type="EMBL" id="PMD45901.1"/>
    </source>
</evidence>
<accession>A0A2J6S564</accession>
<dbReference type="EMBL" id="KZ613939">
    <property type="protein sequence ID" value="PMD45901.1"/>
    <property type="molecule type" value="Genomic_DNA"/>
</dbReference>
<dbReference type="Pfam" id="PF07859">
    <property type="entry name" value="Abhydrolase_3"/>
    <property type="match status" value="1"/>
</dbReference>
<reference evidence="3 4" key="1">
    <citation type="submission" date="2016-04" db="EMBL/GenBank/DDBJ databases">
        <title>A degradative enzymes factory behind the ericoid mycorrhizal symbiosis.</title>
        <authorList>
            <consortium name="DOE Joint Genome Institute"/>
            <person name="Martino E."/>
            <person name="Morin E."/>
            <person name="Grelet G."/>
            <person name="Kuo A."/>
            <person name="Kohler A."/>
            <person name="Daghino S."/>
            <person name="Barry K."/>
            <person name="Choi C."/>
            <person name="Cichocki N."/>
            <person name="Clum A."/>
            <person name="Copeland A."/>
            <person name="Hainaut M."/>
            <person name="Haridas S."/>
            <person name="Labutti K."/>
            <person name="Lindquist E."/>
            <person name="Lipzen A."/>
            <person name="Khouja H.-R."/>
            <person name="Murat C."/>
            <person name="Ohm R."/>
            <person name="Olson A."/>
            <person name="Spatafora J."/>
            <person name="Veneault-Fourrey C."/>
            <person name="Henrissat B."/>
            <person name="Grigoriev I."/>
            <person name="Martin F."/>
            <person name="Perotto S."/>
        </authorList>
    </citation>
    <scope>NUCLEOTIDE SEQUENCE [LARGE SCALE GENOMIC DNA]</scope>
    <source>
        <strain evidence="3 4">F</strain>
    </source>
</reference>
<evidence type="ECO:0000256" key="1">
    <source>
        <dbReference type="ARBA" id="ARBA00022801"/>
    </source>
</evidence>
<dbReference type="Gene3D" id="3.40.50.1820">
    <property type="entry name" value="alpha/beta hydrolase"/>
    <property type="match status" value="1"/>
</dbReference>
<feature type="domain" description="Alpha/beta hydrolase fold-3" evidence="2">
    <location>
        <begin position="40"/>
        <end position="157"/>
    </location>
</feature>
<gene>
    <name evidence="3" type="ORF">L207DRAFT_418598</name>
</gene>
<evidence type="ECO:0000313" key="4">
    <source>
        <dbReference type="Proteomes" id="UP000235786"/>
    </source>
</evidence>
<protein>
    <submittedName>
        <fullName evidence="3">Alpha/beta-hydrolase</fullName>
    </submittedName>
</protein>